<dbReference type="EMBL" id="KL142372">
    <property type="protein sequence ID" value="KDR80206.1"/>
    <property type="molecule type" value="Genomic_DNA"/>
</dbReference>
<evidence type="ECO:0000313" key="2">
    <source>
        <dbReference type="EMBL" id="KDR80206.1"/>
    </source>
</evidence>
<dbReference type="Gene3D" id="3.40.50.10090">
    <property type="match status" value="2"/>
</dbReference>
<dbReference type="Pfam" id="PF02602">
    <property type="entry name" value="HEM4"/>
    <property type="match status" value="1"/>
</dbReference>
<keyword evidence="3" id="KW-1185">Reference proteome</keyword>
<dbReference type="PANTHER" id="PTHR12390:SF0">
    <property type="entry name" value="UROPORPHYRINOGEN-III SYNTHASE"/>
    <property type="match status" value="1"/>
</dbReference>
<dbReference type="GO" id="GO:0006782">
    <property type="term" value="P:protoporphyrinogen IX biosynthetic process"/>
    <property type="evidence" value="ECO:0007669"/>
    <property type="project" value="UniProtKB-UniPathway"/>
</dbReference>
<feature type="domain" description="Tetrapyrrole biosynthesis uroporphyrinogen III synthase" evidence="1">
    <location>
        <begin position="19"/>
        <end position="283"/>
    </location>
</feature>
<dbReference type="GO" id="GO:0004852">
    <property type="term" value="F:uroporphyrinogen-III synthase activity"/>
    <property type="evidence" value="ECO:0007669"/>
    <property type="project" value="InterPro"/>
</dbReference>
<dbReference type="STRING" id="685588.A0A067TAM5"/>
<dbReference type="GO" id="GO:0005829">
    <property type="term" value="C:cytosol"/>
    <property type="evidence" value="ECO:0007669"/>
    <property type="project" value="TreeGrafter"/>
</dbReference>
<dbReference type="UniPathway" id="UPA00251">
    <property type="reaction ID" value="UER00320"/>
</dbReference>
<evidence type="ECO:0000259" key="1">
    <source>
        <dbReference type="Pfam" id="PF02602"/>
    </source>
</evidence>
<reference evidence="3" key="1">
    <citation type="journal article" date="2014" name="Proc. Natl. Acad. Sci. U.S.A.">
        <title>Extensive sampling of basidiomycete genomes demonstrates inadequacy of the white-rot/brown-rot paradigm for wood decay fungi.</title>
        <authorList>
            <person name="Riley R."/>
            <person name="Salamov A.A."/>
            <person name="Brown D.W."/>
            <person name="Nagy L.G."/>
            <person name="Floudas D."/>
            <person name="Held B.W."/>
            <person name="Levasseur A."/>
            <person name="Lombard V."/>
            <person name="Morin E."/>
            <person name="Otillar R."/>
            <person name="Lindquist E.A."/>
            <person name="Sun H."/>
            <person name="LaButti K.M."/>
            <person name="Schmutz J."/>
            <person name="Jabbour D."/>
            <person name="Luo H."/>
            <person name="Baker S.E."/>
            <person name="Pisabarro A.G."/>
            <person name="Walton J.D."/>
            <person name="Blanchette R.A."/>
            <person name="Henrissat B."/>
            <person name="Martin F."/>
            <person name="Cullen D."/>
            <person name="Hibbett D.S."/>
            <person name="Grigoriev I.V."/>
        </authorList>
    </citation>
    <scope>NUCLEOTIDE SEQUENCE [LARGE SCALE GENOMIC DNA]</scope>
    <source>
        <strain evidence="3">CBS 339.88</strain>
    </source>
</reference>
<dbReference type="CDD" id="cd06578">
    <property type="entry name" value="HemD"/>
    <property type="match status" value="1"/>
</dbReference>
<organism evidence="2 3">
    <name type="scientific">Galerina marginata (strain CBS 339.88)</name>
    <dbReference type="NCBI Taxonomy" id="685588"/>
    <lineage>
        <taxon>Eukaryota</taxon>
        <taxon>Fungi</taxon>
        <taxon>Dikarya</taxon>
        <taxon>Basidiomycota</taxon>
        <taxon>Agaricomycotina</taxon>
        <taxon>Agaricomycetes</taxon>
        <taxon>Agaricomycetidae</taxon>
        <taxon>Agaricales</taxon>
        <taxon>Agaricineae</taxon>
        <taxon>Strophariaceae</taxon>
        <taxon>Galerina</taxon>
    </lineage>
</organism>
<accession>A0A067TAM5</accession>
<dbReference type="AlphaFoldDB" id="A0A067TAM5"/>
<name>A0A067TAM5_GALM3</name>
<dbReference type="SUPFAM" id="SSF69618">
    <property type="entry name" value="HemD-like"/>
    <property type="match status" value="1"/>
</dbReference>
<dbReference type="GO" id="GO:0006780">
    <property type="term" value="P:uroporphyrinogen III biosynthetic process"/>
    <property type="evidence" value="ECO:0007669"/>
    <property type="project" value="InterPro"/>
</dbReference>
<dbReference type="OrthoDB" id="5595751at2759"/>
<dbReference type="PANTHER" id="PTHR12390">
    <property type="entry name" value="UROPORPHYRINOGEN III SYNTHASE"/>
    <property type="match status" value="1"/>
</dbReference>
<dbReference type="InterPro" id="IPR036108">
    <property type="entry name" value="4pyrrol_syn_uPrphyn_synt_sf"/>
</dbReference>
<protein>
    <recommendedName>
        <fullName evidence="1">Tetrapyrrole biosynthesis uroporphyrinogen III synthase domain-containing protein</fullName>
    </recommendedName>
</protein>
<dbReference type="HOGENOM" id="CLU_051874_0_1_1"/>
<evidence type="ECO:0000313" key="3">
    <source>
        <dbReference type="Proteomes" id="UP000027222"/>
    </source>
</evidence>
<dbReference type="InterPro" id="IPR003754">
    <property type="entry name" value="4pyrrol_synth_uPrphyn_synth"/>
</dbReference>
<sequence length="305" mass="33092">MANVLLLREPTVDAPDPYELAFKEAGYHPMSIPVLETIPCNISTLGNVIKDGPTLQGFSGVVITSRRSCDAWRVALQFLEKSLSNNEGVPGVAGWCTVPFYVVGQATATAMKTVFSEFRHLGLGLLDIRGQDTGSAASLAAFILQDTDLREKKLLYLVGDKYQDTMSRLLGPRGIVLEYLQTYMTQGSLTFTDKLTAALASLTEGSKNWWIIFFAPSAASFATPMLQQCFYLEEKTPSSTSRPSNLPRANVAAIGGTTDAFLRDELGLRVHAVPKKPTPQDIVAVLSSTTSLSTAEMQIKMNVSS</sequence>
<gene>
    <name evidence="2" type="ORF">GALMADRAFT_153869</name>
</gene>
<dbReference type="InterPro" id="IPR039793">
    <property type="entry name" value="UROS/Hem4"/>
</dbReference>
<dbReference type="Proteomes" id="UP000027222">
    <property type="component" value="Unassembled WGS sequence"/>
</dbReference>
<proteinExistence type="predicted"/>